<evidence type="ECO:0000256" key="1">
    <source>
        <dbReference type="ARBA" id="ARBA00022898"/>
    </source>
</evidence>
<dbReference type="EMBL" id="LUTY01003138">
    <property type="protein sequence ID" value="OAD18671.1"/>
    <property type="molecule type" value="Genomic_DNA"/>
</dbReference>
<dbReference type="Gene3D" id="3.90.1150.10">
    <property type="entry name" value="Aspartate Aminotransferase, domain 1"/>
    <property type="match status" value="1"/>
</dbReference>
<comment type="caution">
    <text evidence="2">The sequence shown here is derived from an EMBL/GenBank/DDBJ whole genome shotgun (WGS) entry which is preliminary data.</text>
</comment>
<dbReference type="SUPFAM" id="SSF53383">
    <property type="entry name" value="PLP-dependent transferases"/>
    <property type="match status" value="1"/>
</dbReference>
<dbReference type="Proteomes" id="UP000076962">
    <property type="component" value="Unassembled WGS sequence"/>
</dbReference>
<protein>
    <submittedName>
        <fullName evidence="2">Glutamate-1-semialdehyde-2,1-aminomutase</fullName>
    </submittedName>
</protein>
<sequence length="100" mass="11213">MHEWQRYNAYCKPKLAELLLALKLDKNFKRAEGNYLYTEDGTQVLDLIGGFGAAMIGHNHPELKQVFIEALNNNLPMNAQVSVRAEAACLAERLNELVPG</sequence>
<feature type="non-terminal residue" evidence="2">
    <location>
        <position position="100"/>
    </location>
</feature>
<reference evidence="2 3" key="1">
    <citation type="submission" date="2016-05" db="EMBL/GenBank/DDBJ databases">
        <title>Single-cell genome of chain-forming Candidatus Thiomargarita nelsonii and comparison to other large sulfur-oxidizing bacteria.</title>
        <authorList>
            <person name="Winkel M."/>
            <person name="Salman V."/>
            <person name="Woyke T."/>
            <person name="Schulz-Vogt H."/>
            <person name="Richter M."/>
            <person name="Flood B."/>
            <person name="Bailey J."/>
            <person name="Amann R."/>
            <person name="Mussmann M."/>
        </authorList>
    </citation>
    <scope>NUCLEOTIDE SEQUENCE [LARGE SCALE GENOMIC DNA]</scope>
    <source>
        <strain evidence="2 3">THI036</strain>
    </source>
</reference>
<dbReference type="Pfam" id="PF00202">
    <property type="entry name" value="Aminotran_3"/>
    <property type="match status" value="1"/>
</dbReference>
<dbReference type="InterPro" id="IPR015422">
    <property type="entry name" value="PyrdxlP-dep_Trfase_small"/>
</dbReference>
<keyword evidence="3" id="KW-1185">Reference proteome</keyword>
<accession>A0A176RSC6</accession>
<dbReference type="InterPro" id="IPR015421">
    <property type="entry name" value="PyrdxlP-dep_Trfase_major"/>
</dbReference>
<dbReference type="InterPro" id="IPR005814">
    <property type="entry name" value="Aminotrans_3"/>
</dbReference>
<organism evidence="2 3">
    <name type="scientific">Candidatus Thiomargarita nelsonii</name>
    <dbReference type="NCBI Taxonomy" id="1003181"/>
    <lineage>
        <taxon>Bacteria</taxon>
        <taxon>Pseudomonadati</taxon>
        <taxon>Pseudomonadota</taxon>
        <taxon>Gammaproteobacteria</taxon>
        <taxon>Thiotrichales</taxon>
        <taxon>Thiotrichaceae</taxon>
        <taxon>Thiomargarita</taxon>
    </lineage>
</organism>
<dbReference type="Gene3D" id="3.40.640.10">
    <property type="entry name" value="Type I PLP-dependent aspartate aminotransferase-like (Major domain)"/>
    <property type="match status" value="1"/>
</dbReference>
<gene>
    <name evidence="2" type="ORF">THIOM_005725</name>
</gene>
<keyword evidence="1" id="KW-0663">Pyridoxal phosphate</keyword>
<name>A0A176RSC6_9GAMM</name>
<dbReference type="AlphaFoldDB" id="A0A176RSC6"/>
<dbReference type="InterPro" id="IPR015424">
    <property type="entry name" value="PyrdxlP-dep_Trfase"/>
</dbReference>
<dbReference type="GO" id="GO:0008483">
    <property type="term" value="F:transaminase activity"/>
    <property type="evidence" value="ECO:0007669"/>
    <property type="project" value="InterPro"/>
</dbReference>
<dbReference type="GO" id="GO:0030170">
    <property type="term" value="F:pyridoxal phosphate binding"/>
    <property type="evidence" value="ECO:0007669"/>
    <property type="project" value="InterPro"/>
</dbReference>
<proteinExistence type="predicted"/>
<evidence type="ECO:0000313" key="2">
    <source>
        <dbReference type="EMBL" id="OAD18671.1"/>
    </source>
</evidence>
<evidence type="ECO:0000313" key="3">
    <source>
        <dbReference type="Proteomes" id="UP000076962"/>
    </source>
</evidence>